<dbReference type="GO" id="GO:0003700">
    <property type="term" value="F:DNA-binding transcription factor activity"/>
    <property type="evidence" value="ECO:0007669"/>
    <property type="project" value="InterPro"/>
</dbReference>
<dbReference type="GO" id="GO:0043565">
    <property type="term" value="F:sequence-specific DNA binding"/>
    <property type="evidence" value="ECO:0007669"/>
    <property type="project" value="TreeGrafter"/>
</dbReference>
<dbReference type="AlphaFoldDB" id="A0A2N5C3I8"/>
<dbReference type="Proteomes" id="UP000234341">
    <property type="component" value="Unassembled WGS sequence"/>
</dbReference>
<dbReference type="CDD" id="cd08422">
    <property type="entry name" value="PBP2_CrgA_like"/>
    <property type="match status" value="1"/>
</dbReference>
<reference evidence="6 7" key="1">
    <citation type="submission" date="2017-12" db="EMBL/GenBank/DDBJ databases">
        <title>Genome sequence of the active heterotrophic nitrifier-denitrifier, Cupriavidus pauculus UM1.</title>
        <authorList>
            <person name="Putonti C."/>
            <person name="Castignetti D."/>
        </authorList>
    </citation>
    <scope>NUCLEOTIDE SEQUENCE [LARGE SCALE GENOMIC DNA]</scope>
    <source>
        <strain evidence="6 7">UM1</strain>
    </source>
</reference>
<evidence type="ECO:0000256" key="2">
    <source>
        <dbReference type="ARBA" id="ARBA00023015"/>
    </source>
</evidence>
<dbReference type="InterPro" id="IPR036388">
    <property type="entry name" value="WH-like_DNA-bd_sf"/>
</dbReference>
<dbReference type="Gene3D" id="3.40.190.290">
    <property type="match status" value="1"/>
</dbReference>
<organism evidence="6 7">
    <name type="scientific">Cupriavidus pauculus</name>
    <dbReference type="NCBI Taxonomy" id="82633"/>
    <lineage>
        <taxon>Bacteria</taxon>
        <taxon>Pseudomonadati</taxon>
        <taxon>Pseudomonadota</taxon>
        <taxon>Betaproteobacteria</taxon>
        <taxon>Burkholderiales</taxon>
        <taxon>Burkholderiaceae</taxon>
        <taxon>Cupriavidus</taxon>
    </lineage>
</organism>
<evidence type="ECO:0000256" key="4">
    <source>
        <dbReference type="ARBA" id="ARBA00023163"/>
    </source>
</evidence>
<keyword evidence="3" id="KW-0238">DNA-binding</keyword>
<sequence>MQDMQELLSKVSLEELSAFVAVVEAHSFTDAAKTVGRDATIVSRRIGQLEQRLGVRLLSRTTRRVVLTEVGALYYKRVRALLDELGSANEEASNFAASPQGLLRISLPVTFGRRWIAPLLPGFLAKHPKIRVDARFADRYVDIVAEGFDVAVRVGVLRDSSLVARRIAPFRNLLYAAPAYIHTRGLPKEPEDLEAHACLGFINHASWPDWVLKKGVQQKTIRPIGPLNSDSSEAILQAAIEGAGIILTPDWLADAAVRAGELVQVLTDWQAAEEGGIYAVMPPGRLVPSKTRVFVDEIAHAVLAGLDHERAKTRRRVAKRKDG</sequence>
<dbReference type="InterPro" id="IPR058163">
    <property type="entry name" value="LysR-type_TF_proteobact-type"/>
</dbReference>
<dbReference type="OrthoDB" id="8928056at2"/>
<dbReference type="PANTHER" id="PTHR30537:SF5">
    <property type="entry name" value="HTH-TYPE TRANSCRIPTIONAL ACTIVATOR TTDR-RELATED"/>
    <property type="match status" value="1"/>
</dbReference>
<dbReference type="Gene3D" id="1.10.10.10">
    <property type="entry name" value="Winged helix-like DNA-binding domain superfamily/Winged helix DNA-binding domain"/>
    <property type="match status" value="1"/>
</dbReference>
<evidence type="ECO:0000256" key="1">
    <source>
        <dbReference type="ARBA" id="ARBA00009437"/>
    </source>
</evidence>
<dbReference type="EMBL" id="PJRP01000023">
    <property type="protein sequence ID" value="PLP96781.1"/>
    <property type="molecule type" value="Genomic_DNA"/>
</dbReference>
<evidence type="ECO:0000313" key="7">
    <source>
        <dbReference type="Proteomes" id="UP000234341"/>
    </source>
</evidence>
<dbReference type="SUPFAM" id="SSF53850">
    <property type="entry name" value="Periplasmic binding protein-like II"/>
    <property type="match status" value="1"/>
</dbReference>
<gene>
    <name evidence="6" type="ORF">CYJ10_30850</name>
</gene>
<comment type="caution">
    <text evidence="6">The sequence shown here is derived from an EMBL/GenBank/DDBJ whole genome shotgun (WGS) entry which is preliminary data.</text>
</comment>
<dbReference type="PANTHER" id="PTHR30537">
    <property type="entry name" value="HTH-TYPE TRANSCRIPTIONAL REGULATOR"/>
    <property type="match status" value="1"/>
</dbReference>
<evidence type="ECO:0000259" key="5">
    <source>
        <dbReference type="PROSITE" id="PS50931"/>
    </source>
</evidence>
<proteinExistence type="inferred from homology"/>
<dbReference type="Pfam" id="PF03466">
    <property type="entry name" value="LysR_substrate"/>
    <property type="match status" value="1"/>
</dbReference>
<name>A0A2N5C3I8_9BURK</name>
<protein>
    <submittedName>
        <fullName evidence="6">Transcriptional regulator</fullName>
    </submittedName>
</protein>
<dbReference type="GO" id="GO:0006351">
    <property type="term" value="P:DNA-templated transcription"/>
    <property type="evidence" value="ECO:0007669"/>
    <property type="project" value="TreeGrafter"/>
</dbReference>
<dbReference type="RefSeq" id="WP_101685240.1">
    <property type="nucleotide sequence ID" value="NZ_PJRP01000023.1"/>
</dbReference>
<keyword evidence="2" id="KW-0805">Transcription regulation</keyword>
<accession>A0A2N5C3I8</accession>
<dbReference type="InterPro" id="IPR000847">
    <property type="entry name" value="LysR_HTH_N"/>
</dbReference>
<dbReference type="PROSITE" id="PS50931">
    <property type="entry name" value="HTH_LYSR"/>
    <property type="match status" value="1"/>
</dbReference>
<dbReference type="Pfam" id="PF00126">
    <property type="entry name" value="HTH_1"/>
    <property type="match status" value="1"/>
</dbReference>
<dbReference type="InterPro" id="IPR005119">
    <property type="entry name" value="LysR_subst-bd"/>
</dbReference>
<comment type="similarity">
    <text evidence="1">Belongs to the LysR transcriptional regulatory family.</text>
</comment>
<dbReference type="SUPFAM" id="SSF46785">
    <property type="entry name" value="Winged helix' DNA-binding domain"/>
    <property type="match status" value="1"/>
</dbReference>
<feature type="domain" description="HTH lysR-type" evidence="5">
    <location>
        <begin position="11"/>
        <end position="68"/>
    </location>
</feature>
<dbReference type="FunFam" id="1.10.10.10:FF:000001">
    <property type="entry name" value="LysR family transcriptional regulator"/>
    <property type="match status" value="1"/>
</dbReference>
<dbReference type="FunFam" id="3.40.190.290:FF:000001">
    <property type="entry name" value="Transcriptional regulator, LysR family"/>
    <property type="match status" value="1"/>
</dbReference>
<evidence type="ECO:0000313" key="6">
    <source>
        <dbReference type="EMBL" id="PLP96781.1"/>
    </source>
</evidence>
<dbReference type="InterPro" id="IPR036390">
    <property type="entry name" value="WH_DNA-bd_sf"/>
</dbReference>
<evidence type="ECO:0000256" key="3">
    <source>
        <dbReference type="ARBA" id="ARBA00023125"/>
    </source>
</evidence>
<keyword evidence="4" id="KW-0804">Transcription</keyword>